<dbReference type="InterPro" id="IPR019787">
    <property type="entry name" value="Znf_PHD-finger"/>
</dbReference>
<protein>
    <recommendedName>
        <fullName evidence="6">PHD-type domain-containing protein</fullName>
    </recommendedName>
</protein>
<dbReference type="Proteomes" id="UP000689195">
    <property type="component" value="Unassembled WGS sequence"/>
</dbReference>
<feature type="compositionally biased region" description="Polar residues" evidence="5">
    <location>
        <begin position="363"/>
        <end position="372"/>
    </location>
</feature>
<name>A0A8S1UL80_9CILI</name>
<evidence type="ECO:0000256" key="3">
    <source>
        <dbReference type="ARBA" id="ARBA00022833"/>
    </source>
</evidence>
<reference evidence="7" key="1">
    <citation type="submission" date="2021-01" db="EMBL/GenBank/DDBJ databases">
        <authorList>
            <consortium name="Genoscope - CEA"/>
            <person name="William W."/>
        </authorList>
    </citation>
    <scope>NUCLEOTIDE SEQUENCE</scope>
</reference>
<comment type="caution">
    <text evidence="7">The sequence shown here is derived from an EMBL/GenBank/DDBJ whole genome shotgun (WGS) entry which is preliminary data.</text>
</comment>
<evidence type="ECO:0000259" key="6">
    <source>
        <dbReference type="PROSITE" id="PS50016"/>
    </source>
</evidence>
<feature type="region of interest" description="Disordered" evidence="5">
    <location>
        <begin position="363"/>
        <end position="393"/>
    </location>
</feature>
<evidence type="ECO:0000313" key="7">
    <source>
        <dbReference type="EMBL" id="CAD8165670.1"/>
    </source>
</evidence>
<sequence length="393" mass="46611">MNSGLNNQNSLLQQLTPAQLEEYQQQLRQQQFFTNLLSSNMKTLQFPGIFQQFQDNLIRTSQPQDLFNFNRGLGGAMNQIDYMKLLQKSLQMNTSAINAFNQNQFFCQLGMMGQKKTNTLQNPITVEDDDPPQIQKCQNSKCNNKGDRKTKSKKGETLQFCEKCLRMYNRGNFCDFCEQVYSNGSYDHDEQEWIQCDECEKWNHLNCEAKCRNSNIKEETENKVYYCLNCSKIKKQQQQQQQIQQQKKQEKTTEEYQPKQRTIMECEDARTREKNINFVATKDNKVQFTFRLNLYDDEIKSDLDFLRNSGKKNIKKQNQQDSPIIKQIIIPQQQLLQQQSQQQQQQQQQQQLIQEEKVIIQSSHYQNSDQQMNSRRRTRNNKNRVNYRNLGGE</sequence>
<dbReference type="AlphaFoldDB" id="A0A8S1UL80"/>
<keyword evidence="8" id="KW-1185">Reference proteome</keyword>
<organism evidence="7 8">
    <name type="scientific">Paramecium pentaurelia</name>
    <dbReference type="NCBI Taxonomy" id="43138"/>
    <lineage>
        <taxon>Eukaryota</taxon>
        <taxon>Sar</taxon>
        <taxon>Alveolata</taxon>
        <taxon>Ciliophora</taxon>
        <taxon>Intramacronucleata</taxon>
        <taxon>Oligohymenophorea</taxon>
        <taxon>Peniculida</taxon>
        <taxon>Parameciidae</taxon>
        <taxon>Paramecium</taxon>
    </lineage>
</organism>
<evidence type="ECO:0000256" key="1">
    <source>
        <dbReference type="ARBA" id="ARBA00022723"/>
    </source>
</evidence>
<feature type="compositionally biased region" description="Low complexity" evidence="5">
    <location>
        <begin position="383"/>
        <end position="393"/>
    </location>
</feature>
<feature type="domain" description="PHD-type" evidence="6">
    <location>
        <begin position="171"/>
        <end position="233"/>
    </location>
</feature>
<keyword evidence="2 4" id="KW-0863">Zinc-finger</keyword>
<evidence type="ECO:0000256" key="2">
    <source>
        <dbReference type="ARBA" id="ARBA00022771"/>
    </source>
</evidence>
<dbReference type="OrthoDB" id="305770at2759"/>
<accession>A0A8S1UL80</accession>
<dbReference type="PANTHER" id="PTHR34451">
    <property type="entry name" value="PHD FINGER FAMILY PROTEIN"/>
    <property type="match status" value="1"/>
</dbReference>
<dbReference type="PROSITE" id="PS50016">
    <property type="entry name" value="ZF_PHD_2"/>
    <property type="match status" value="1"/>
</dbReference>
<dbReference type="PANTHER" id="PTHR34451:SF7">
    <property type="entry name" value="PHD FINGER FAMILY PROTEIN"/>
    <property type="match status" value="1"/>
</dbReference>
<dbReference type="EMBL" id="CAJJDO010000043">
    <property type="protein sequence ID" value="CAD8165670.1"/>
    <property type="molecule type" value="Genomic_DNA"/>
</dbReference>
<keyword evidence="3" id="KW-0862">Zinc</keyword>
<evidence type="ECO:0000313" key="8">
    <source>
        <dbReference type="Proteomes" id="UP000689195"/>
    </source>
</evidence>
<evidence type="ECO:0000256" key="4">
    <source>
        <dbReference type="PROSITE-ProRule" id="PRU00146"/>
    </source>
</evidence>
<evidence type="ECO:0000256" key="5">
    <source>
        <dbReference type="SAM" id="MobiDB-lite"/>
    </source>
</evidence>
<gene>
    <name evidence="7" type="ORF">PPENT_87.1.T0430067</name>
</gene>
<dbReference type="GO" id="GO:0008270">
    <property type="term" value="F:zinc ion binding"/>
    <property type="evidence" value="ECO:0007669"/>
    <property type="project" value="UniProtKB-KW"/>
</dbReference>
<proteinExistence type="predicted"/>
<keyword evidence="1" id="KW-0479">Metal-binding</keyword>